<dbReference type="AlphaFoldDB" id="A0A6A4R6T0"/>
<keyword evidence="5" id="KW-0012">Acyltransferase</keyword>
<keyword evidence="2 3" id="KW-0808">Transferase</keyword>
<comment type="pathway">
    <text evidence="1 3">Protein modification; protein ubiquitination.</text>
</comment>
<dbReference type="InterPro" id="IPR045210">
    <property type="entry name" value="RING-Ubox_PUB"/>
</dbReference>
<dbReference type="Proteomes" id="UP000447434">
    <property type="component" value="Chromosome 1"/>
</dbReference>
<dbReference type="Gene3D" id="3.30.40.10">
    <property type="entry name" value="Zinc/RING finger domain, C3HC4 (zinc finger)"/>
    <property type="match status" value="1"/>
</dbReference>
<dbReference type="EC" id="2.3.2.27" evidence="3"/>
<evidence type="ECO:0000259" key="4">
    <source>
        <dbReference type="PROSITE" id="PS51698"/>
    </source>
</evidence>
<name>A0A6A4R6T0_LUPAL</name>
<evidence type="ECO:0000256" key="3">
    <source>
        <dbReference type="RuleBase" id="RU369093"/>
    </source>
</evidence>
<keyword evidence="6" id="KW-1185">Reference proteome</keyword>
<dbReference type="PROSITE" id="PS51698">
    <property type="entry name" value="U_BOX"/>
    <property type="match status" value="1"/>
</dbReference>
<dbReference type="Pfam" id="PF04564">
    <property type="entry name" value="U-box"/>
    <property type="match status" value="1"/>
</dbReference>
<dbReference type="EMBL" id="WOCE01000001">
    <property type="protein sequence ID" value="KAE9621730.1"/>
    <property type="molecule type" value="Genomic_DNA"/>
</dbReference>
<gene>
    <name evidence="5" type="ORF">Lalb_Chr01g0017851</name>
</gene>
<sequence length="59" mass="6826">MNMSDEIDVSPFFLCPISLEIMKDPVTISTGITYDRESIEKWLFTQKKQHMSCNQTIPS</sequence>
<dbReference type="UniPathway" id="UPA00143"/>
<dbReference type="PANTHER" id="PTHR22849:SF132">
    <property type="entry name" value="E3 UBIQUITIN-PROTEIN LIGASE PUB23"/>
    <property type="match status" value="1"/>
</dbReference>
<comment type="catalytic activity">
    <reaction evidence="3">
        <text>S-ubiquitinyl-[E2 ubiquitin-conjugating enzyme]-L-cysteine + [acceptor protein]-L-lysine = [E2 ubiquitin-conjugating enzyme]-L-cysteine + N(6)-ubiquitinyl-[acceptor protein]-L-lysine.</text>
        <dbReference type="EC" id="2.3.2.27"/>
    </reaction>
</comment>
<accession>A0A6A4R6T0</accession>
<dbReference type="GO" id="GO:0061630">
    <property type="term" value="F:ubiquitin protein ligase activity"/>
    <property type="evidence" value="ECO:0007669"/>
    <property type="project" value="UniProtKB-UniRule"/>
</dbReference>
<organism evidence="5 6">
    <name type="scientific">Lupinus albus</name>
    <name type="common">White lupine</name>
    <name type="synonym">Lupinus termis</name>
    <dbReference type="NCBI Taxonomy" id="3870"/>
    <lineage>
        <taxon>Eukaryota</taxon>
        <taxon>Viridiplantae</taxon>
        <taxon>Streptophyta</taxon>
        <taxon>Embryophyta</taxon>
        <taxon>Tracheophyta</taxon>
        <taxon>Spermatophyta</taxon>
        <taxon>Magnoliopsida</taxon>
        <taxon>eudicotyledons</taxon>
        <taxon>Gunneridae</taxon>
        <taxon>Pentapetalae</taxon>
        <taxon>rosids</taxon>
        <taxon>fabids</taxon>
        <taxon>Fabales</taxon>
        <taxon>Fabaceae</taxon>
        <taxon>Papilionoideae</taxon>
        <taxon>50 kb inversion clade</taxon>
        <taxon>genistoids sensu lato</taxon>
        <taxon>core genistoids</taxon>
        <taxon>Genisteae</taxon>
        <taxon>Lupinus</taxon>
    </lineage>
</organism>
<dbReference type="InterPro" id="IPR013083">
    <property type="entry name" value="Znf_RING/FYVE/PHD"/>
</dbReference>
<evidence type="ECO:0000313" key="5">
    <source>
        <dbReference type="EMBL" id="KAE9621730.1"/>
    </source>
</evidence>
<dbReference type="SUPFAM" id="SSF57850">
    <property type="entry name" value="RING/U-box"/>
    <property type="match status" value="1"/>
</dbReference>
<dbReference type="OrthoDB" id="10064100at2759"/>
<comment type="function">
    <text evidence="3">Functions as an E3 ubiquitin ligase.</text>
</comment>
<dbReference type="InterPro" id="IPR045185">
    <property type="entry name" value="PUB22/23/24-like"/>
</dbReference>
<evidence type="ECO:0000256" key="2">
    <source>
        <dbReference type="ARBA" id="ARBA00022679"/>
    </source>
</evidence>
<reference evidence="6" key="1">
    <citation type="journal article" date="2020" name="Nat. Commun.">
        <title>Genome sequence of the cluster root forming white lupin.</title>
        <authorList>
            <person name="Hufnagel B."/>
            <person name="Marques A."/>
            <person name="Soriano A."/>
            <person name="Marques L."/>
            <person name="Divol F."/>
            <person name="Doumas P."/>
            <person name="Sallet E."/>
            <person name="Mancinotti D."/>
            <person name="Carrere S."/>
            <person name="Marande W."/>
            <person name="Arribat S."/>
            <person name="Keller J."/>
            <person name="Huneau C."/>
            <person name="Blein T."/>
            <person name="Aime D."/>
            <person name="Laguerre M."/>
            <person name="Taylor J."/>
            <person name="Schubert V."/>
            <person name="Nelson M."/>
            <person name="Geu-Flores F."/>
            <person name="Crespi M."/>
            <person name="Gallardo-Guerrero K."/>
            <person name="Delaux P.-M."/>
            <person name="Salse J."/>
            <person name="Berges H."/>
            <person name="Guyot R."/>
            <person name="Gouzy J."/>
            <person name="Peret B."/>
        </authorList>
    </citation>
    <scope>NUCLEOTIDE SEQUENCE [LARGE SCALE GENOMIC DNA]</scope>
    <source>
        <strain evidence="6">cv. Amiga</strain>
    </source>
</reference>
<dbReference type="CDD" id="cd16664">
    <property type="entry name" value="RING-Ubox_PUB"/>
    <property type="match status" value="1"/>
</dbReference>
<protein>
    <recommendedName>
        <fullName evidence="3 4">U-box domain-containing protein</fullName>
        <ecNumber evidence="3">2.3.2.27</ecNumber>
    </recommendedName>
    <alternativeName>
        <fullName evidence="3">RING-type E3 ubiquitin transferase PUB</fullName>
    </alternativeName>
</protein>
<evidence type="ECO:0000313" key="6">
    <source>
        <dbReference type="Proteomes" id="UP000447434"/>
    </source>
</evidence>
<dbReference type="PANTHER" id="PTHR22849">
    <property type="entry name" value="WDSAM1 PROTEIN"/>
    <property type="match status" value="1"/>
</dbReference>
<keyword evidence="3" id="KW-0833">Ubl conjugation pathway</keyword>
<dbReference type="GO" id="GO:0016567">
    <property type="term" value="P:protein ubiquitination"/>
    <property type="evidence" value="ECO:0007669"/>
    <property type="project" value="UniProtKB-UniRule"/>
</dbReference>
<feature type="domain" description="U-box" evidence="4">
    <location>
        <begin position="8"/>
        <end position="59"/>
    </location>
</feature>
<dbReference type="InterPro" id="IPR003613">
    <property type="entry name" value="Ubox_domain"/>
</dbReference>
<comment type="caution">
    <text evidence="5">The sequence shown here is derived from an EMBL/GenBank/DDBJ whole genome shotgun (WGS) entry which is preliminary data.</text>
</comment>
<proteinExistence type="predicted"/>
<evidence type="ECO:0000256" key="1">
    <source>
        <dbReference type="ARBA" id="ARBA00004906"/>
    </source>
</evidence>
<dbReference type="SMART" id="SM00504">
    <property type="entry name" value="Ubox"/>
    <property type="match status" value="1"/>
</dbReference>